<evidence type="ECO:0000256" key="1">
    <source>
        <dbReference type="ARBA" id="ARBA00005790"/>
    </source>
</evidence>
<dbReference type="PANTHER" id="PTHR23117:SF13">
    <property type="entry name" value="GUANYLATE KINASE"/>
    <property type="match status" value="1"/>
</dbReference>
<dbReference type="Proteomes" id="UP000663854">
    <property type="component" value="Unassembled WGS sequence"/>
</dbReference>
<dbReference type="FunFam" id="3.40.50.300:FF:000776">
    <property type="entry name" value="Guanylate kinase 2"/>
    <property type="match status" value="1"/>
</dbReference>
<gene>
    <name evidence="9" type="ORF">JXQ802_LOCUS10747</name>
    <name evidence="8" type="ORF">PYM288_LOCUS1987</name>
</gene>
<evidence type="ECO:0000313" key="11">
    <source>
        <dbReference type="Proteomes" id="UP000663870"/>
    </source>
</evidence>
<dbReference type="SMART" id="SM00072">
    <property type="entry name" value="GuKc"/>
    <property type="match status" value="1"/>
</dbReference>
<dbReference type="PANTHER" id="PTHR23117">
    <property type="entry name" value="GUANYLATE KINASE-RELATED"/>
    <property type="match status" value="1"/>
</dbReference>
<keyword evidence="3" id="KW-0808">Transferase</keyword>
<dbReference type="AlphaFoldDB" id="A0A813P8X8"/>
<evidence type="ECO:0000313" key="8">
    <source>
        <dbReference type="EMBL" id="CAF0749187.1"/>
    </source>
</evidence>
<keyword evidence="6" id="KW-0067">ATP-binding</keyword>
<dbReference type="EMBL" id="CAJNOH010000012">
    <property type="protein sequence ID" value="CAF0749187.1"/>
    <property type="molecule type" value="Genomic_DNA"/>
</dbReference>
<dbReference type="EMBL" id="CAJNOL010000207">
    <property type="protein sequence ID" value="CAF0933141.1"/>
    <property type="molecule type" value="Genomic_DNA"/>
</dbReference>
<dbReference type="Proteomes" id="UP000663870">
    <property type="component" value="Unassembled WGS sequence"/>
</dbReference>
<dbReference type="GO" id="GO:0004385">
    <property type="term" value="F:GMP kinase activity"/>
    <property type="evidence" value="ECO:0007669"/>
    <property type="project" value="UniProtKB-EC"/>
</dbReference>
<evidence type="ECO:0000256" key="5">
    <source>
        <dbReference type="ARBA" id="ARBA00022777"/>
    </source>
</evidence>
<evidence type="ECO:0000313" key="10">
    <source>
        <dbReference type="Proteomes" id="UP000663854"/>
    </source>
</evidence>
<dbReference type="CDD" id="cd00071">
    <property type="entry name" value="GMPK"/>
    <property type="match status" value="1"/>
</dbReference>
<dbReference type="SUPFAM" id="SSF52540">
    <property type="entry name" value="P-loop containing nucleoside triphosphate hydrolases"/>
    <property type="match status" value="1"/>
</dbReference>
<dbReference type="NCBIfam" id="TIGR03263">
    <property type="entry name" value="guanyl_kin"/>
    <property type="match status" value="1"/>
</dbReference>
<keyword evidence="5" id="KW-0418">Kinase</keyword>
<dbReference type="Gene3D" id="3.40.50.300">
    <property type="entry name" value="P-loop containing nucleotide triphosphate hydrolases"/>
    <property type="match status" value="1"/>
</dbReference>
<dbReference type="InterPro" id="IPR008145">
    <property type="entry name" value="GK/Ca_channel_bsu"/>
</dbReference>
<evidence type="ECO:0000313" key="9">
    <source>
        <dbReference type="EMBL" id="CAF0933141.1"/>
    </source>
</evidence>
<proteinExistence type="inferred from homology"/>
<dbReference type="InterPro" id="IPR027417">
    <property type="entry name" value="P-loop_NTPase"/>
</dbReference>
<evidence type="ECO:0000256" key="2">
    <source>
        <dbReference type="ARBA" id="ARBA00012961"/>
    </source>
</evidence>
<reference evidence="8" key="1">
    <citation type="submission" date="2021-02" db="EMBL/GenBank/DDBJ databases">
        <authorList>
            <person name="Nowell W R."/>
        </authorList>
    </citation>
    <scope>NUCLEOTIDE SEQUENCE</scope>
</reference>
<keyword evidence="11" id="KW-1185">Reference proteome</keyword>
<name>A0A813P8X8_9BILA</name>
<feature type="domain" description="Guanylate kinase-like" evidence="7">
    <location>
        <begin position="20"/>
        <end position="202"/>
    </location>
</feature>
<dbReference type="PROSITE" id="PS50052">
    <property type="entry name" value="GUANYLATE_KINASE_2"/>
    <property type="match status" value="1"/>
</dbReference>
<evidence type="ECO:0000256" key="3">
    <source>
        <dbReference type="ARBA" id="ARBA00022679"/>
    </source>
</evidence>
<dbReference type="EC" id="2.7.4.8" evidence="2"/>
<sequence>MNICFRITIRTFAKIASFKPRPIVFSGPSGSGKTTLINKLFKEYPSIFAFSISHTTRAPRAGEQDGREYHFAPRNQIEKMIANGEFLETTEFSSNLYGTSKKAVEDVAKTGCICVLDVDKEGVKSIRKTDLNALFIHISPPSYEILEKRLRERQTDNENAIKYRLKEAKESMKFGKEPGVYDHIVINDKLDVAYSDLKKILRQDIEGALQQQKLNNKSPK</sequence>
<accession>A0A813P8X8</accession>
<comment type="caution">
    <text evidence="8">The sequence shown here is derived from an EMBL/GenBank/DDBJ whole genome shotgun (WGS) entry which is preliminary data.</text>
</comment>
<evidence type="ECO:0000256" key="6">
    <source>
        <dbReference type="ARBA" id="ARBA00022840"/>
    </source>
</evidence>
<evidence type="ECO:0000259" key="7">
    <source>
        <dbReference type="PROSITE" id="PS50052"/>
    </source>
</evidence>
<comment type="similarity">
    <text evidence="1">Belongs to the guanylate kinase family.</text>
</comment>
<dbReference type="InterPro" id="IPR017665">
    <property type="entry name" value="Guanylate_kinase"/>
</dbReference>
<dbReference type="GO" id="GO:0005829">
    <property type="term" value="C:cytosol"/>
    <property type="evidence" value="ECO:0007669"/>
    <property type="project" value="TreeGrafter"/>
</dbReference>
<organism evidence="8 10">
    <name type="scientific">Rotaria sordida</name>
    <dbReference type="NCBI Taxonomy" id="392033"/>
    <lineage>
        <taxon>Eukaryota</taxon>
        <taxon>Metazoa</taxon>
        <taxon>Spiralia</taxon>
        <taxon>Gnathifera</taxon>
        <taxon>Rotifera</taxon>
        <taxon>Eurotatoria</taxon>
        <taxon>Bdelloidea</taxon>
        <taxon>Philodinida</taxon>
        <taxon>Philodinidae</taxon>
        <taxon>Rotaria</taxon>
    </lineage>
</organism>
<protein>
    <recommendedName>
        <fullName evidence="2">guanylate kinase</fullName>
        <ecNumber evidence="2">2.7.4.8</ecNumber>
    </recommendedName>
</protein>
<dbReference type="GO" id="GO:0005524">
    <property type="term" value="F:ATP binding"/>
    <property type="evidence" value="ECO:0007669"/>
    <property type="project" value="UniProtKB-KW"/>
</dbReference>
<keyword evidence="4" id="KW-0547">Nucleotide-binding</keyword>
<evidence type="ECO:0000256" key="4">
    <source>
        <dbReference type="ARBA" id="ARBA00022741"/>
    </source>
</evidence>
<dbReference type="InterPro" id="IPR008144">
    <property type="entry name" value="Guanylate_kin-like_dom"/>
</dbReference>
<dbReference type="Pfam" id="PF00625">
    <property type="entry name" value="Guanylate_kin"/>
    <property type="match status" value="1"/>
</dbReference>